<evidence type="ECO:0000313" key="4">
    <source>
        <dbReference type="Proteomes" id="UP000292445"/>
    </source>
</evidence>
<feature type="chain" id="PRO_5020271764" evidence="2">
    <location>
        <begin position="24"/>
        <end position="315"/>
    </location>
</feature>
<dbReference type="PANTHER" id="PTHR42928:SF5">
    <property type="entry name" value="BLR1237 PROTEIN"/>
    <property type="match status" value="1"/>
</dbReference>
<dbReference type="Gene3D" id="3.40.190.10">
    <property type="entry name" value="Periplasmic binding protein-like II"/>
    <property type="match status" value="1"/>
</dbReference>
<dbReference type="RefSeq" id="WP_165404465.1">
    <property type="nucleotide sequence ID" value="NZ_SGXC01000001.1"/>
</dbReference>
<protein>
    <submittedName>
        <fullName evidence="3">Tripartite-type tricarboxylate transporter receptor subunit TctC</fullName>
    </submittedName>
</protein>
<dbReference type="AlphaFoldDB" id="A0A4Q7NK64"/>
<evidence type="ECO:0000256" key="2">
    <source>
        <dbReference type="SAM" id="SignalP"/>
    </source>
</evidence>
<dbReference type="Proteomes" id="UP000292445">
    <property type="component" value="Unassembled WGS sequence"/>
</dbReference>
<dbReference type="Pfam" id="PF03401">
    <property type="entry name" value="TctC"/>
    <property type="match status" value="1"/>
</dbReference>
<organism evidence="3 4">
    <name type="scientific">Pigmentiphaga kullae</name>
    <dbReference type="NCBI Taxonomy" id="151784"/>
    <lineage>
        <taxon>Bacteria</taxon>
        <taxon>Pseudomonadati</taxon>
        <taxon>Pseudomonadota</taxon>
        <taxon>Betaproteobacteria</taxon>
        <taxon>Burkholderiales</taxon>
        <taxon>Alcaligenaceae</taxon>
        <taxon>Pigmentiphaga</taxon>
    </lineage>
</organism>
<feature type="signal peptide" evidence="2">
    <location>
        <begin position="1"/>
        <end position="23"/>
    </location>
</feature>
<evidence type="ECO:0000313" key="3">
    <source>
        <dbReference type="EMBL" id="RZS85298.1"/>
    </source>
</evidence>
<comment type="caution">
    <text evidence="3">The sequence shown here is derived from an EMBL/GenBank/DDBJ whole genome shotgun (WGS) entry which is preliminary data.</text>
</comment>
<dbReference type="PIRSF" id="PIRSF017082">
    <property type="entry name" value="YflP"/>
    <property type="match status" value="1"/>
</dbReference>
<gene>
    <name evidence="3" type="ORF">EV675_1321</name>
</gene>
<keyword evidence="3" id="KW-0675">Receptor</keyword>
<dbReference type="InterPro" id="IPR005064">
    <property type="entry name" value="BUG"/>
</dbReference>
<dbReference type="CDD" id="cd07012">
    <property type="entry name" value="PBP2_Bug_TTT"/>
    <property type="match status" value="1"/>
</dbReference>
<evidence type="ECO:0000256" key="1">
    <source>
        <dbReference type="ARBA" id="ARBA00006987"/>
    </source>
</evidence>
<dbReference type="Gene3D" id="3.40.190.150">
    <property type="entry name" value="Bordetella uptake gene, domain 1"/>
    <property type="match status" value="1"/>
</dbReference>
<proteinExistence type="inferred from homology"/>
<name>A0A4Q7NK64_9BURK</name>
<dbReference type="SUPFAM" id="SSF53850">
    <property type="entry name" value="Periplasmic binding protein-like II"/>
    <property type="match status" value="1"/>
</dbReference>
<keyword evidence="2" id="KW-0732">Signal</keyword>
<comment type="similarity">
    <text evidence="1">Belongs to the UPF0065 (bug) family.</text>
</comment>
<sequence>MNTMRHILACATGASLLAGAAQAQSPGQAAEILVPFTAGGVVDIMARGFAVALGKQLRQQVVVVNRAGAGGVVAMASLASAPADGHTLAYSVVTPLTVQPHRMKSMPFSPADIVPVCQTFENSFFIAAGPKSPYKDFESLRATARAQPGMITYGHPGAASSPHLSALELWRAAGLELSDVPYQGEAQMAPQLLSGQVALGAVTTAMVVTQKLQPLLVFASRRLPEFPNVPTSAELGYPIEPSGYGGLFVRKGTPADVIDRLESACGKAVHDPDYQDLAKKQFQMSEYLDRRAFTGRIAADYRIKGQLIPALNLTQ</sequence>
<dbReference type="EMBL" id="SGXC01000001">
    <property type="protein sequence ID" value="RZS85298.1"/>
    <property type="molecule type" value="Genomic_DNA"/>
</dbReference>
<dbReference type="InterPro" id="IPR042100">
    <property type="entry name" value="Bug_dom1"/>
</dbReference>
<dbReference type="PANTHER" id="PTHR42928">
    <property type="entry name" value="TRICARBOXYLATE-BINDING PROTEIN"/>
    <property type="match status" value="1"/>
</dbReference>
<accession>A0A4Q7NK64</accession>
<keyword evidence="4" id="KW-1185">Reference proteome</keyword>
<reference evidence="3 4" key="1">
    <citation type="submission" date="2019-02" db="EMBL/GenBank/DDBJ databases">
        <title>Genomic Encyclopedia of Type Strains, Phase IV (KMG-IV): sequencing the most valuable type-strain genomes for metagenomic binning, comparative biology and taxonomic classification.</title>
        <authorList>
            <person name="Goeker M."/>
        </authorList>
    </citation>
    <scope>NUCLEOTIDE SEQUENCE [LARGE SCALE GENOMIC DNA]</scope>
    <source>
        <strain evidence="3 4">K24</strain>
    </source>
</reference>